<keyword evidence="2" id="KW-0677">Repeat</keyword>
<dbReference type="FunFam" id="3.80.10.10:FF:000714">
    <property type="entry name" value="Si:ch211-149a19.3"/>
    <property type="match status" value="1"/>
</dbReference>
<dbReference type="Gene3D" id="3.80.10.10">
    <property type="entry name" value="Ribonuclease Inhibitor"/>
    <property type="match status" value="1"/>
</dbReference>
<evidence type="ECO:0000256" key="1">
    <source>
        <dbReference type="ARBA" id="ARBA00022614"/>
    </source>
</evidence>
<dbReference type="SMART" id="SM00368">
    <property type="entry name" value="LRR_RI"/>
    <property type="match status" value="4"/>
</dbReference>
<dbReference type="InterPro" id="IPR032675">
    <property type="entry name" value="LRR_dom_sf"/>
</dbReference>
<organism evidence="3 4">
    <name type="scientific">Cyprinus carpio</name>
    <name type="common">Common carp</name>
    <dbReference type="NCBI Taxonomy" id="7962"/>
    <lineage>
        <taxon>Eukaryota</taxon>
        <taxon>Metazoa</taxon>
        <taxon>Chordata</taxon>
        <taxon>Craniata</taxon>
        <taxon>Vertebrata</taxon>
        <taxon>Euteleostomi</taxon>
        <taxon>Actinopterygii</taxon>
        <taxon>Neopterygii</taxon>
        <taxon>Teleostei</taxon>
        <taxon>Ostariophysi</taxon>
        <taxon>Cypriniformes</taxon>
        <taxon>Cyprinidae</taxon>
        <taxon>Cyprininae</taxon>
        <taxon>Cyprinus</taxon>
    </lineage>
</organism>
<dbReference type="Proteomes" id="UP000694427">
    <property type="component" value="Unplaced"/>
</dbReference>
<evidence type="ECO:0000313" key="4">
    <source>
        <dbReference type="Proteomes" id="UP000694427"/>
    </source>
</evidence>
<dbReference type="SUPFAM" id="SSF52047">
    <property type="entry name" value="RNI-like"/>
    <property type="match status" value="1"/>
</dbReference>
<dbReference type="PANTHER" id="PTHR24106">
    <property type="entry name" value="NACHT, LRR AND CARD DOMAINS-CONTAINING"/>
    <property type="match status" value="1"/>
</dbReference>
<accession>A0A8C1NTT2</accession>
<evidence type="ECO:0000256" key="2">
    <source>
        <dbReference type="ARBA" id="ARBA00022737"/>
    </source>
</evidence>
<dbReference type="Pfam" id="PF13516">
    <property type="entry name" value="LRR_6"/>
    <property type="match status" value="4"/>
</dbReference>
<reference evidence="3" key="2">
    <citation type="submission" date="2025-09" db="UniProtKB">
        <authorList>
            <consortium name="Ensembl"/>
        </authorList>
    </citation>
    <scope>IDENTIFICATION</scope>
</reference>
<proteinExistence type="predicted"/>
<protein>
    <submittedName>
        <fullName evidence="3">Uncharacterized protein</fullName>
    </submittedName>
</protein>
<dbReference type="Ensembl" id="ENSCCRT00010108161.1">
    <property type="protein sequence ID" value="ENSCCRP00010097539.1"/>
    <property type="gene ID" value="ENSCCRG00010042722.1"/>
</dbReference>
<keyword evidence="1" id="KW-0433">Leucine-rich repeat</keyword>
<keyword evidence="4" id="KW-1185">Reference proteome</keyword>
<dbReference type="InterPro" id="IPR001611">
    <property type="entry name" value="Leu-rich_rpt"/>
</dbReference>
<dbReference type="AlphaFoldDB" id="A0A8C1NTT2"/>
<reference evidence="3" key="1">
    <citation type="submission" date="2025-08" db="UniProtKB">
        <authorList>
            <consortium name="Ensembl"/>
        </authorList>
    </citation>
    <scope>IDENTIFICATION</scope>
</reference>
<name>A0A8C1NTT2_CYPCA</name>
<dbReference type="InterPro" id="IPR051261">
    <property type="entry name" value="NLR"/>
</dbReference>
<evidence type="ECO:0000313" key="3">
    <source>
        <dbReference type="Ensembl" id="ENSCCRP00010097539.1"/>
    </source>
</evidence>
<sequence length="248" mass="27599">MICFSQDPFSSIIEFVCHFYSESVLQIRFCFIMEDTQTSTDQEFSPGCSSVQQKRSEAESSCVSVRSDWSMHHSVKFKSGDTKTDLSSVHQKRSEAKSSCVFMTSDRSMHHLVTFKSGGTKTDLRLRDCGVTDEGCSALASALRSNPSQLRQLCLSLNEIGDLGVKRLCAGLEDPHCKLEILWLNNCGVTDEGCAALASALRSNPSHLRELDLSGNKLGKSGVKLLSDLKDDPLYKLERLYYCKYIII</sequence>